<feature type="domain" description="Large ribosomal subunit protein eL20" evidence="5">
    <location>
        <begin position="76"/>
        <end position="197"/>
    </location>
</feature>
<dbReference type="InterPro" id="IPR028877">
    <property type="entry name" value="Ribosomal_eL20"/>
</dbReference>
<keyword evidence="2" id="KW-0689">Ribosomal protein</keyword>
<name>A0A8S0UYJ1_OLEEU</name>
<dbReference type="GO" id="GO:1990904">
    <property type="term" value="C:ribonucleoprotein complex"/>
    <property type="evidence" value="ECO:0007669"/>
    <property type="project" value="UniProtKB-KW"/>
</dbReference>
<dbReference type="Gramene" id="OE9A043384T2">
    <property type="protein sequence ID" value="OE9A043384C2"/>
    <property type="gene ID" value="OE9A043384"/>
</dbReference>
<comment type="caution">
    <text evidence="6">The sequence shown here is derived from an EMBL/GenBank/DDBJ whole genome shotgun (WGS) entry which is preliminary data.</text>
</comment>
<feature type="region of interest" description="Disordered" evidence="4">
    <location>
        <begin position="1"/>
        <end position="20"/>
    </location>
</feature>
<evidence type="ECO:0000313" key="6">
    <source>
        <dbReference type="EMBL" id="CAA3024254.1"/>
    </source>
</evidence>
<dbReference type="AlphaFoldDB" id="A0A8S0UYJ1"/>
<dbReference type="EMBL" id="CACTIH010009105">
    <property type="protein sequence ID" value="CAA3024254.1"/>
    <property type="molecule type" value="Genomic_DNA"/>
</dbReference>
<keyword evidence="7" id="KW-1185">Reference proteome</keyword>
<dbReference type="SUPFAM" id="SSF160374">
    <property type="entry name" value="RplX-like"/>
    <property type="match status" value="1"/>
</dbReference>
<reference evidence="6 7" key="1">
    <citation type="submission" date="2019-12" db="EMBL/GenBank/DDBJ databases">
        <authorList>
            <person name="Alioto T."/>
            <person name="Alioto T."/>
            <person name="Gomez Garrido J."/>
        </authorList>
    </citation>
    <scope>NUCLEOTIDE SEQUENCE [LARGE SCALE GENOMIC DNA]</scope>
</reference>
<dbReference type="FunFam" id="3.10.20.10:FF:000001">
    <property type="entry name" value="60S ribosomal protein L18a"/>
    <property type="match status" value="1"/>
</dbReference>
<dbReference type="GO" id="GO:0005840">
    <property type="term" value="C:ribosome"/>
    <property type="evidence" value="ECO:0007669"/>
    <property type="project" value="UniProtKB-KW"/>
</dbReference>
<dbReference type="PANTHER" id="PTHR10052">
    <property type="entry name" value="60S RIBOSOMAL PROTEIN L18A"/>
    <property type="match status" value="1"/>
</dbReference>
<dbReference type="FunFam" id="3.10.20.10:FF:000002">
    <property type="entry name" value="60S ribosomal protein L18a"/>
    <property type="match status" value="1"/>
</dbReference>
<feature type="region of interest" description="Disordered" evidence="4">
    <location>
        <begin position="41"/>
        <end position="68"/>
    </location>
</feature>
<accession>A0A8S0UYJ1</accession>
<organism evidence="6 7">
    <name type="scientific">Olea europaea subsp. europaea</name>
    <dbReference type="NCBI Taxonomy" id="158383"/>
    <lineage>
        <taxon>Eukaryota</taxon>
        <taxon>Viridiplantae</taxon>
        <taxon>Streptophyta</taxon>
        <taxon>Embryophyta</taxon>
        <taxon>Tracheophyta</taxon>
        <taxon>Spermatophyta</taxon>
        <taxon>Magnoliopsida</taxon>
        <taxon>eudicotyledons</taxon>
        <taxon>Gunneridae</taxon>
        <taxon>Pentapetalae</taxon>
        <taxon>asterids</taxon>
        <taxon>lamiids</taxon>
        <taxon>Lamiales</taxon>
        <taxon>Oleaceae</taxon>
        <taxon>Oleeae</taxon>
        <taxon>Olea</taxon>
    </lineage>
</organism>
<dbReference type="InterPro" id="IPR021138">
    <property type="entry name" value="Ribosomal_eL20_eukaryotes"/>
</dbReference>
<evidence type="ECO:0000256" key="2">
    <source>
        <dbReference type="ARBA" id="ARBA00022980"/>
    </source>
</evidence>
<dbReference type="Gene3D" id="3.10.20.10">
    <property type="match status" value="2"/>
</dbReference>
<evidence type="ECO:0000313" key="7">
    <source>
        <dbReference type="Proteomes" id="UP000594638"/>
    </source>
</evidence>
<feature type="compositionally biased region" description="Basic and acidic residues" evidence="4">
    <location>
        <begin position="48"/>
        <end position="65"/>
    </location>
</feature>
<evidence type="ECO:0000256" key="3">
    <source>
        <dbReference type="ARBA" id="ARBA00023274"/>
    </source>
</evidence>
<dbReference type="Pfam" id="PF01775">
    <property type="entry name" value="Ribosomal_L18A"/>
    <property type="match status" value="1"/>
</dbReference>
<sequence length="247" mass="29310">MAVHITQPHGTAHHKLTGHSKDMNADRIFLQSLIREGRNGGQRLLRLSHTEHPRRSEREGDRENQDSSEMVTYKFHQYQVVGRALPTATDEHPKIYRMKLWATNEVRAKSKFWYFLRKLKKVKKSNGQMLAINEIFEKNPTTIKNYGIWLRYQSRTGYHNMYKEYRDTTLNGAVEQMYTEMASRHRVRHHCIQIIKTATIPAKLCKRESTKQFHNSKIKFPLVFRKVRPPTRKLKTTYKATRPNLFM</sequence>
<dbReference type="GO" id="GO:0006412">
    <property type="term" value="P:translation"/>
    <property type="evidence" value="ECO:0007669"/>
    <property type="project" value="InterPro"/>
</dbReference>
<keyword evidence="3" id="KW-0687">Ribonucleoprotein</keyword>
<evidence type="ECO:0000259" key="5">
    <source>
        <dbReference type="Pfam" id="PF01775"/>
    </source>
</evidence>
<dbReference type="OrthoDB" id="1900695at2759"/>
<dbReference type="InterPro" id="IPR023573">
    <property type="entry name" value="Ribosomal_eL20_dom"/>
</dbReference>
<dbReference type="HAMAP" id="MF_00273">
    <property type="entry name" value="Ribosomal_eL20"/>
    <property type="match status" value="1"/>
</dbReference>
<proteinExistence type="inferred from homology"/>
<dbReference type="GO" id="GO:0003735">
    <property type="term" value="F:structural constituent of ribosome"/>
    <property type="evidence" value="ECO:0007669"/>
    <property type="project" value="InterPro"/>
</dbReference>
<evidence type="ECO:0000256" key="1">
    <source>
        <dbReference type="ARBA" id="ARBA00009362"/>
    </source>
</evidence>
<dbReference type="Proteomes" id="UP000594638">
    <property type="component" value="Unassembled WGS sequence"/>
</dbReference>
<evidence type="ECO:0000256" key="4">
    <source>
        <dbReference type="SAM" id="MobiDB-lite"/>
    </source>
</evidence>
<comment type="similarity">
    <text evidence="1">Belongs to the eukaryotic ribosomal protein eL20 family.</text>
</comment>
<protein>
    <submittedName>
        <fullName evidence="6">60S ribosomal L18a</fullName>
    </submittedName>
</protein>
<gene>
    <name evidence="6" type="ORF">OLEA9_A043384</name>
</gene>